<sequence length="619" mass="73338">MFTRIKKRIKRMFKPRQTENPVVIEGNEIVIKSDKITNYSTEIPMDFKDDDVTVHRKITALNWNGPKLQLEGYYYLEDIPMEKDDLVRKNLILYNKNNVKYIIPLKDKKVLELQMDEVIDERYLWAGFEGTINFATITKDGKPLEAADYMLYLDVEVYVSSKEKYKKMFPLGNIEEYLYDGFHAAKMEYFTARRELKYNLLATYDYTNKTLKLVSTKLKDMDPREMALDAPETSGFLYKFFQKKIFGFIYKVCWLFPVDKKKILFASDSREGLNGNFKFVYDEMVSRNLDVKYEFLLKKGVGERKSYRELIYLAYQLATAKFILLDDFYPMVYPLKIRKNSELIQLWHAVGAFKTFGFSRIGRPGGPSPKSKNHRNYTKVTVSSKNIAPHYAEGFGIPEENVVATGIPRTDIFFDDEYKRRIRDEIYAEHPYLKDKKVITFAPTFRGNGQQSAHYPMEALDLEKLYNELSDEYVFLLKIHPFVKNDIQIPYQYNDFFYDFSDYREINDLLFITDILVTDYSSVCFEFALLNKPMIFFAFDVEEYVQKRDFYYNYHSFIPGPLAKTTEDMIKTIHRQDFRMEKIEPFINYFFDHVDGESSKRVVDRLILEQEEDAEIAER</sequence>
<dbReference type="InterPro" id="IPR051612">
    <property type="entry name" value="Teichoic_Acid_Biosynth"/>
</dbReference>
<dbReference type="GO" id="GO:0019350">
    <property type="term" value="P:teichoic acid biosynthetic process"/>
    <property type="evidence" value="ECO:0007669"/>
    <property type="project" value="UniProtKB-KW"/>
</dbReference>
<dbReference type="InterPro" id="IPR043148">
    <property type="entry name" value="TagF_C"/>
</dbReference>
<keyword evidence="3" id="KW-1003">Cell membrane</keyword>
<gene>
    <name evidence="7" type="ORF">SAMN05216244_2869</name>
</gene>
<comment type="similarity">
    <text evidence="2">Belongs to the CDP-glycerol glycerophosphotransferase family.</text>
</comment>
<dbReference type="Proteomes" id="UP000182347">
    <property type="component" value="Unassembled WGS sequence"/>
</dbReference>
<dbReference type="AlphaFoldDB" id="A0A1G9U5Z4"/>
<keyword evidence="4 7" id="KW-0808">Transferase</keyword>
<organism evidence="7 8">
    <name type="scientific">Sediminibacillus halophilus</name>
    <dbReference type="NCBI Taxonomy" id="482461"/>
    <lineage>
        <taxon>Bacteria</taxon>
        <taxon>Bacillati</taxon>
        <taxon>Bacillota</taxon>
        <taxon>Bacilli</taxon>
        <taxon>Bacillales</taxon>
        <taxon>Bacillaceae</taxon>
        <taxon>Sediminibacillus</taxon>
    </lineage>
</organism>
<dbReference type="SUPFAM" id="SSF53756">
    <property type="entry name" value="UDP-Glycosyltransferase/glycogen phosphorylase"/>
    <property type="match status" value="1"/>
</dbReference>
<dbReference type="Gene3D" id="3.40.50.11820">
    <property type="match status" value="1"/>
</dbReference>
<evidence type="ECO:0000256" key="4">
    <source>
        <dbReference type="ARBA" id="ARBA00022679"/>
    </source>
</evidence>
<dbReference type="OrthoDB" id="9811865at2"/>
<name>A0A1G9U5Z4_9BACI</name>
<dbReference type="PANTHER" id="PTHR37316">
    <property type="entry name" value="TEICHOIC ACID GLYCEROL-PHOSPHATE PRIMASE"/>
    <property type="match status" value="1"/>
</dbReference>
<accession>A0A1G9U5Z4</accession>
<dbReference type="STRING" id="482461.SAMN05216244_2869"/>
<dbReference type="InterPro" id="IPR043149">
    <property type="entry name" value="TagF_N"/>
</dbReference>
<dbReference type="PANTHER" id="PTHR37316:SF2">
    <property type="entry name" value="TEICHOIC ACID RIBITOL-PHOSPHATE POLYMERASE TARK"/>
    <property type="match status" value="1"/>
</dbReference>
<keyword evidence="6" id="KW-0472">Membrane</keyword>
<evidence type="ECO:0000256" key="6">
    <source>
        <dbReference type="ARBA" id="ARBA00023136"/>
    </source>
</evidence>
<dbReference type="InterPro" id="IPR007554">
    <property type="entry name" value="Glycerophosphate_synth"/>
</dbReference>
<comment type="subcellular location">
    <subcellularLocation>
        <location evidence="1">Cell membrane</location>
        <topology evidence="1">Peripheral membrane protein</topology>
    </subcellularLocation>
</comment>
<evidence type="ECO:0000313" key="8">
    <source>
        <dbReference type="Proteomes" id="UP000182347"/>
    </source>
</evidence>
<dbReference type="Gene3D" id="3.40.50.12580">
    <property type="match status" value="1"/>
</dbReference>
<evidence type="ECO:0000256" key="5">
    <source>
        <dbReference type="ARBA" id="ARBA00022944"/>
    </source>
</evidence>
<protein>
    <submittedName>
        <fullName evidence="7">CDP-ribitol ribitolphosphotransferase</fullName>
    </submittedName>
</protein>
<keyword evidence="5" id="KW-0777">Teichoic acid biosynthesis</keyword>
<evidence type="ECO:0000256" key="2">
    <source>
        <dbReference type="ARBA" id="ARBA00010488"/>
    </source>
</evidence>
<reference evidence="8" key="1">
    <citation type="submission" date="2016-10" db="EMBL/GenBank/DDBJ databases">
        <authorList>
            <person name="Varghese N."/>
            <person name="Submissions S."/>
        </authorList>
    </citation>
    <scope>NUCLEOTIDE SEQUENCE [LARGE SCALE GENOMIC DNA]</scope>
    <source>
        <strain evidence="8">CGMCC 1.6199</strain>
    </source>
</reference>
<dbReference type="GO" id="GO:0005886">
    <property type="term" value="C:plasma membrane"/>
    <property type="evidence" value="ECO:0007669"/>
    <property type="project" value="UniProtKB-SubCell"/>
</dbReference>
<evidence type="ECO:0000256" key="3">
    <source>
        <dbReference type="ARBA" id="ARBA00022475"/>
    </source>
</evidence>
<proteinExistence type="inferred from homology"/>
<keyword evidence="8" id="KW-1185">Reference proteome</keyword>
<dbReference type="GO" id="GO:0047355">
    <property type="term" value="F:CDP-glycerol glycerophosphotransferase activity"/>
    <property type="evidence" value="ECO:0007669"/>
    <property type="project" value="InterPro"/>
</dbReference>
<evidence type="ECO:0000256" key="1">
    <source>
        <dbReference type="ARBA" id="ARBA00004202"/>
    </source>
</evidence>
<dbReference type="EMBL" id="FNHF01000003">
    <property type="protein sequence ID" value="SDM55074.1"/>
    <property type="molecule type" value="Genomic_DNA"/>
</dbReference>
<evidence type="ECO:0000313" key="7">
    <source>
        <dbReference type="EMBL" id="SDM55074.1"/>
    </source>
</evidence>
<dbReference type="Pfam" id="PF04464">
    <property type="entry name" value="Glyphos_transf"/>
    <property type="match status" value="1"/>
</dbReference>